<feature type="compositionally biased region" description="Basic and acidic residues" evidence="1">
    <location>
        <begin position="181"/>
        <end position="193"/>
    </location>
</feature>
<reference evidence="2 3" key="1">
    <citation type="submission" date="2024-02" db="EMBL/GenBank/DDBJ databases">
        <title>A draft genome for the cacao thread blight pathogen Marasmius crinis-equi.</title>
        <authorList>
            <person name="Cohen S.P."/>
            <person name="Baruah I.K."/>
            <person name="Amoako-Attah I."/>
            <person name="Bukari Y."/>
            <person name="Meinhardt L.W."/>
            <person name="Bailey B.A."/>
        </authorList>
    </citation>
    <scope>NUCLEOTIDE SEQUENCE [LARGE SCALE GENOMIC DNA]</scope>
    <source>
        <strain evidence="2 3">GH-76</strain>
    </source>
</reference>
<dbReference type="Proteomes" id="UP001465976">
    <property type="component" value="Unassembled WGS sequence"/>
</dbReference>
<keyword evidence="3" id="KW-1185">Reference proteome</keyword>
<name>A0ABR3EUW0_9AGAR</name>
<feature type="compositionally biased region" description="Basic and acidic residues" evidence="1">
    <location>
        <begin position="146"/>
        <end position="173"/>
    </location>
</feature>
<feature type="region of interest" description="Disordered" evidence="1">
    <location>
        <begin position="146"/>
        <end position="221"/>
    </location>
</feature>
<evidence type="ECO:0000313" key="2">
    <source>
        <dbReference type="EMBL" id="KAL0566693.1"/>
    </source>
</evidence>
<accession>A0ABR3EUW0</accession>
<feature type="non-terminal residue" evidence="2">
    <location>
        <position position="292"/>
    </location>
</feature>
<organism evidence="2 3">
    <name type="scientific">Marasmius crinis-equi</name>
    <dbReference type="NCBI Taxonomy" id="585013"/>
    <lineage>
        <taxon>Eukaryota</taxon>
        <taxon>Fungi</taxon>
        <taxon>Dikarya</taxon>
        <taxon>Basidiomycota</taxon>
        <taxon>Agaricomycotina</taxon>
        <taxon>Agaricomycetes</taxon>
        <taxon>Agaricomycetidae</taxon>
        <taxon>Agaricales</taxon>
        <taxon>Marasmiineae</taxon>
        <taxon>Marasmiaceae</taxon>
        <taxon>Marasmius</taxon>
    </lineage>
</organism>
<comment type="caution">
    <text evidence="2">The sequence shown here is derived from an EMBL/GenBank/DDBJ whole genome shotgun (WGS) entry which is preliminary data.</text>
</comment>
<evidence type="ECO:0000313" key="3">
    <source>
        <dbReference type="Proteomes" id="UP001465976"/>
    </source>
</evidence>
<evidence type="ECO:0000256" key="1">
    <source>
        <dbReference type="SAM" id="MobiDB-lite"/>
    </source>
</evidence>
<dbReference type="EMBL" id="JBAHYK010001810">
    <property type="protein sequence ID" value="KAL0566693.1"/>
    <property type="molecule type" value="Genomic_DNA"/>
</dbReference>
<sequence length="292" mass="31601">MSTVNAAELNLGNVNPSGNSVHTHGPFPILSFGASATNNFSPPTNDGLRFSGGENTVGNNFLNTPSMFNVPMNAISSSSSSSGGTWLANLKLAILTHKHADGTACSNVLEHAAIADSEEDPSFLAAHTKLIQHLISTEKERADKLEAENRYLRRENATLNSRRNEAPTQRDSRTYNTGNKRKPDSQDTPDRRPPPPQSSSRSNVPEPFPSPPSYNTLGSQAFPGRSTSTVLFQHAQFRPGFALSDCQVAWKEYGWLDIPDSMHDHADSNTLPDILAFEGEPSGSQVFPASPD</sequence>
<gene>
    <name evidence="2" type="ORF">V5O48_015312</name>
</gene>
<proteinExistence type="predicted"/>
<protein>
    <submittedName>
        <fullName evidence="2">Uncharacterized protein</fullName>
    </submittedName>
</protein>